<name>A0A6M4IPE6_9BACT</name>
<reference evidence="1 2" key="1">
    <citation type="submission" date="2020-05" db="EMBL/GenBank/DDBJ databases">
        <title>Complete genome sequence of Gemmatimonas greenlandica TET16.</title>
        <authorList>
            <person name="Zeng Y."/>
        </authorList>
    </citation>
    <scope>NUCLEOTIDE SEQUENCE [LARGE SCALE GENOMIC DNA]</scope>
    <source>
        <strain evidence="1 2">TET16</strain>
    </source>
</reference>
<dbReference type="PROSITE" id="PS51257">
    <property type="entry name" value="PROKAR_LIPOPROTEIN"/>
    <property type="match status" value="1"/>
</dbReference>
<accession>A0A6M4IPE6</accession>
<keyword evidence="2" id="KW-1185">Reference proteome</keyword>
<evidence type="ECO:0000313" key="2">
    <source>
        <dbReference type="Proteomes" id="UP000500938"/>
    </source>
</evidence>
<protein>
    <recommendedName>
        <fullName evidence="3">Lipoprotein</fullName>
    </recommendedName>
</protein>
<gene>
    <name evidence="1" type="ORF">HKW67_00730</name>
</gene>
<sequence>MRQLPRTTAQRLATLLVTAGATVLLLGGCRAAALAYGPDIASAKANADALAAAIEARFTNVARNPKFSAARMRIARYAFAPSKLGSDTSLWTSMRTTRAGADLDLEIQAGLSGAQYVFTARPGVPMPVRTGDSRHLIELEQLGESDWAWRTRVDHAVGAMPPNRADDIFRALFLSSERSAAAVRADYHAALPRTTAALGRLLTIDSIATAPQGDGSTLVTLQITVSGDRLKRGFPAFAKYISKYVEPARYRYRLTDRSGSDWFDAEARNQLLTVRFRSHDGQLQPLLGSARRMPDTLQIHVDALAKISFFTVGVTNMQGEFVHTKTARERGWAMHFTKDPEWHLPLITERLLRSPLRRPFEGKGVLFTLGFRMGPEGQTLLTREFDVTVRESAIMRFIGNLGFTAMSDYAGKVEEEESRFISESMAAFRADVAALTAK</sequence>
<dbReference type="KEGG" id="ggr:HKW67_00730"/>
<organism evidence="1 2">
    <name type="scientific">Gemmatimonas groenlandica</name>
    <dbReference type="NCBI Taxonomy" id="2732249"/>
    <lineage>
        <taxon>Bacteria</taxon>
        <taxon>Pseudomonadati</taxon>
        <taxon>Gemmatimonadota</taxon>
        <taxon>Gemmatimonadia</taxon>
        <taxon>Gemmatimonadales</taxon>
        <taxon>Gemmatimonadaceae</taxon>
        <taxon>Gemmatimonas</taxon>
    </lineage>
</organism>
<dbReference type="AlphaFoldDB" id="A0A6M4IPE6"/>
<dbReference type="EMBL" id="CP053085">
    <property type="protein sequence ID" value="QJR34141.1"/>
    <property type="molecule type" value="Genomic_DNA"/>
</dbReference>
<dbReference type="Proteomes" id="UP000500938">
    <property type="component" value="Chromosome"/>
</dbReference>
<evidence type="ECO:0008006" key="3">
    <source>
        <dbReference type="Google" id="ProtNLM"/>
    </source>
</evidence>
<dbReference type="RefSeq" id="WP_171223567.1">
    <property type="nucleotide sequence ID" value="NZ_CP053085.1"/>
</dbReference>
<evidence type="ECO:0000313" key="1">
    <source>
        <dbReference type="EMBL" id="QJR34141.1"/>
    </source>
</evidence>
<proteinExistence type="predicted"/>